<gene>
    <name evidence="1" type="ORF">ACCO45_012124</name>
</gene>
<keyword evidence="2" id="KW-1185">Reference proteome</keyword>
<comment type="caution">
    <text evidence="1">The sequence shown here is derived from an EMBL/GenBank/DDBJ whole genome shotgun (WGS) entry which is preliminary data.</text>
</comment>
<accession>A0ACC4DDP3</accession>
<proteinExistence type="predicted"/>
<reference evidence="1" key="1">
    <citation type="submission" date="2024-12" db="EMBL/GenBank/DDBJ databases">
        <title>Comparative genomics and development of molecular markers within Purpureocillium lilacinum and among Purpureocillium species.</title>
        <authorList>
            <person name="Yeh Z.-Y."/>
            <person name="Ni N.-T."/>
            <person name="Lo P.-H."/>
            <person name="Mushyakhwo K."/>
            <person name="Lin C.-F."/>
            <person name="Nai Y.-S."/>
        </authorList>
    </citation>
    <scope>NUCLEOTIDE SEQUENCE</scope>
    <source>
        <strain evidence="1">NCHU-NPUST-175</strain>
    </source>
</reference>
<evidence type="ECO:0000313" key="2">
    <source>
        <dbReference type="Proteomes" id="UP001638806"/>
    </source>
</evidence>
<dbReference type="EMBL" id="JBGNUJ010000011">
    <property type="protein sequence ID" value="KAL3954168.1"/>
    <property type="molecule type" value="Genomic_DNA"/>
</dbReference>
<sequence>MSLFLGRLRLRAMPSFLGLWLLLVSLCFLFGSALASHGHRGHAHLHAHVHNSRAASHSTEEITAEDAALLLAKAMPALRRANKYRVENPRLNTWKFPTAANSTAVPVSIIDTQSDRRAVRQNSSAVHDYFIPLELAAAAKKVASLTRHPSAANDKSTATAETLKSTYWRETNDTNTPEPSDAPGSGSAPVKRAAATKYWMESMLMNGAAPYAQQGYTVFRNVKDYGAKGDGKTDDTAAINRAVTDGGRCGRECGSSTAKPAVIYFPSGTYLVSSSIIQYYNTQFIGNPSLRPIILAASSFVGLGVISTNVYIEGGNGAEWYIPQNNFMRSIRNFVIDITNTDPQAYVCGIHWQVAQATDLQDIDFYMKPGTTQQGIYMENGSGGSLSKLYFTGGNIGAYLGNQQFTSRYLISYKCRTAIQIHWDWAWTMHSLTIVGSGQSSDNTGITVVGGAGGPGSTGQGVGSLVLVDSVLSDLDVGIATTLKKENSTSFLVQNTKFSNTNAALKDVAQGSTLIAGGSSVYVKSWGFGNTVAGESGSSTFQNGNDIPAPLRPKGLTASGTNSNIYTRFAPTYEGVEARKFINVKSIGAKGDGLSDDTAALNRALEVAANTSSILFIPFGVYMVSDTIRVPVGCRIVGQVWPQIMAYGSNFENMRLPKPVLQVGAPGDAGIVEISDISITTRGATAGAVLVQWNVHEIFKGSVAMWNSPVRLGGSVGSNLQAKNCPKLSGTVNPKCIAASLLIHLTPTSSAYLDNIWAWTADHDLDSTAQEQIDVYSGRGILVESKKPTWLWGTASEHNVLYQYQFSGASQVFVSMMQTESPYFQPTPRAPKPFTPGVFPNDPTFEDCPADSNTCPMAWAARVLDSTDILVYSAGLYSWFSSYSQDCVARENCQARVVRVEQSSHIWLYGLATKATLEMVSPLNASATIAAKNQNGFLSSILAWLEGSERVIGRRFDGWPIFKQGSLRRAGLSPNCEAALYQTVKCDETVRRLMYSAYVGLVQNSTRLLLMCDSTCSESIRYMRGSIAEACRSTPDLAEGVPVLGFVDMLSSRWNETCFKDTTTGKYCNEIMGNFKPVDQISDMPRDELCSYCNVKRFSMMQDSPYSAYDNATVRSQYETIAQTCAVNGADFTPRSGGLSPQVEAPEAVCVSGKTYKTRQGDTCDSIAQAQSVSAASLFWINPALPECENIRAGLDVCLPLACGKTRIVQADETCTNISISAGVEYTSLVSWNAGLTQNCSNLHDGGWGHVLCIAPQGGTPTLEVNGTGSIDPWQGGDGYGLKLAQPPSNAPIAQGTTRNCSEWYVNDGGLSCAGVCVRNRITYQLFLDVNPSLGNTTCDHDLVLGSAYCARPLWGWNSTWSRHQPSTTTGTATSSTSPTPTFAWTTFGGSFETSGQRVVAATPSDTEGKAFVSTMYTDFTFEANITIPQAGTGNAGLIFRASNPGPGVDNYSGYYIGFGTDGFLTLGRANRGWTHLTNAQVSIQAGRAYQLVVQAAGASIVVYLDDKKTPKISWQDATYRSGMNGVRVYRTGATFDAIRMY</sequence>
<evidence type="ECO:0000313" key="1">
    <source>
        <dbReference type="EMBL" id="KAL3954168.1"/>
    </source>
</evidence>
<protein>
    <submittedName>
        <fullName evidence="1">Uncharacterized protein</fullName>
    </submittedName>
</protein>
<organism evidence="1 2">
    <name type="scientific">Purpureocillium lilacinum</name>
    <name type="common">Paecilomyces lilacinus</name>
    <dbReference type="NCBI Taxonomy" id="33203"/>
    <lineage>
        <taxon>Eukaryota</taxon>
        <taxon>Fungi</taxon>
        <taxon>Dikarya</taxon>
        <taxon>Ascomycota</taxon>
        <taxon>Pezizomycotina</taxon>
        <taxon>Sordariomycetes</taxon>
        <taxon>Hypocreomycetidae</taxon>
        <taxon>Hypocreales</taxon>
        <taxon>Ophiocordycipitaceae</taxon>
        <taxon>Purpureocillium</taxon>
    </lineage>
</organism>
<name>A0ACC4DDP3_PURLI</name>
<dbReference type="Proteomes" id="UP001638806">
    <property type="component" value="Unassembled WGS sequence"/>
</dbReference>